<evidence type="ECO:0000313" key="3">
    <source>
        <dbReference type="EMBL" id="KAK9804700.1"/>
    </source>
</evidence>
<proteinExistence type="predicted"/>
<dbReference type="InterPro" id="IPR000504">
    <property type="entry name" value="RRM_dom"/>
</dbReference>
<dbReference type="Proteomes" id="UP001489004">
    <property type="component" value="Unassembled WGS sequence"/>
</dbReference>
<feature type="compositionally biased region" description="Gly residues" evidence="1">
    <location>
        <begin position="16"/>
        <end position="25"/>
    </location>
</feature>
<feature type="domain" description="RRM" evidence="2">
    <location>
        <begin position="43"/>
        <end position="79"/>
    </location>
</feature>
<dbReference type="InterPro" id="IPR035979">
    <property type="entry name" value="RBD_domain_sf"/>
</dbReference>
<sequence length="86" mass="9110">MWATDMRQSNWHTAGEVGGAEGGAGAEKGYPGRVYQACPAESSSGRSRGFGTVKYATKEDALAAVDAMHNAVICDRTITVRIDKFA</sequence>
<dbReference type="SUPFAM" id="SSF54928">
    <property type="entry name" value="RNA-binding domain, RBD"/>
    <property type="match status" value="1"/>
</dbReference>
<evidence type="ECO:0000313" key="4">
    <source>
        <dbReference type="Proteomes" id="UP001489004"/>
    </source>
</evidence>
<reference evidence="3 4" key="1">
    <citation type="journal article" date="2024" name="Nat. Commun.">
        <title>Phylogenomics reveals the evolutionary origins of lichenization in chlorophyte algae.</title>
        <authorList>
            <person name="Puginier C."/>
            <person name="Libourel C."/>
            <person name="Otte J."/>
            <person name="Skaloud P."/>
            <person name="Haon M."/>
            <person name="Grisel S."/>
            <person name="Petersen M."/>
            <person name="Berrin J.G."/>
            <person name="Delaux P.M."/>
            <person name="Dal Grande F."/>
            <person name="Keller J."/>
        </authorList>
    </citation>
    <scope>NUCLEOTIDE SEQUENCE [LARGE SCALE GENOMIC DNA]</scope>
    <source>
        <strain evidence="3 4">SAG 2043</strain>
    </source>
</reference>
<evidence type="ECO:0000259" key="2">
    <source>
        <dbReference type="Pfam" id="PF00076"/>
    </source>
</evidence>
<dbReference type="AlphaFoldDB" id="A0AAW1P393"/>
<keyword evidence="4" id="KW-1185">Reference proteome</keyword>
<dbReference type="GO" id="GO:0003723">
    <property type="term" value="F:RNA binding"/>
    <property type="evidence" value="ECO:0007669"/>
    <property type="project" value="InterPro"/>
</dbReference>
<gene>
    <name evidence="3" type="ORF">WJX72_000684</name>
</gene>
<feature type="compositionally biased region" description="Polar residues" evidence="1">
    <location>
        <begin position="1"/>
        <end position="12"/>
    </location>
</feature>
<feature type="region of interest" description="Disordered" evidence="1">
    <location>
        <begin position="1"/>
        <end position="25"/>
    </location>
</feature>
<evidence type="ECO:0000256" key="1">
    <source>
        <dbReference type="SAM" id="MobiDB-lite"/>
    </source>
</evidence>
<dbReference type="InterPro" id="IPR012677">
    <property type="entry name" value="Nucleotide-bd_a/b_plait_sf"/>
</dbReference>
<dbReference type="Pfam" id="PF00076">
    <property type="entry name" value="RRM_1"/>
    <property type="match status" value="1"/>
</dbReference>
<dbReference type="Gene3D" id="3.30.70.330">
    <property type="match status" value="1"/>
</dbReference>
<protein>
    <recommendedName>
        <fullName evidence="2">RRM domain-containing protein</fullName>
    </recommendedName>
</protein>
<name>A0AAW1P393_9CHLO</name>
<accession>A0AAW1P393</accession>
<organism evidence="3 4">
    <name type="scientific">[Myrmecia] bisecta</name>
    <dbReference type="NCBI Taxonomy" id="41462"/>
    <lineage>
        <taxon>Eukaryota</taxon>
        <taxon>Viridiplantae</taxon>
        <taxon>Chlorophyta</taxon>
        <taxon>core chlorophytes</taxon>
        <taxon>Trebouxiophyceae</taxon>
        <taxon>Trebouxiales</taxon>
        <taxon>Trebouxiaceae</taxon>
        <taxon>Myrmecia</taxon>
    </lineage>
</organism>
<comment type="caution">
    <text evidence="3">The sequence shown here is derived from an EMBL/GenBank/DDBJ whole genome shotgun (WGS) entry which is preliminary data.</text>
</comment>
<dbReference type="EMBL" id="JALJOR010000017">
    <property type="protein sequence ID" value="KAK9804700.1"/>
    <property type="molecule type" value="Genomic_DNA"/>
</dbReference>